<dbReference type="Gene3D" id="3.30.40.10">
    <property type="entry name" value="Zinc/RING finger domain, C3HC4 (zinc finger)"/>
    <property type="match status" value="1"/>
</dbReference>
<name>A0A2I0AKK8_9ASPA</name>
<keyword evidence="3" id="KW-1185">Reference proteome</keyword>
<dbReference type="AlphaFoldDB" id="A0A2I0AKK8"/>
<dbReference type="EMBL" id="KZ451975">
    <property type="protein sequence ID" value="PKA56094.1"/>
    <property type="molecule type" value="Genomic_DNA"/>
</dbReference>
<accession>A0A2I0AKK8</accession>
<evidence type="ECO:0000256" key="1">
    <source>
        <dbReference type="SAM" id="MobiDB-lite"/>
    </source>
</evidence>
<organism evidence="2 3">
    <name type="scientific">Apostasia shenzhenica</name>
    <dbReference type="NCBI Taxonomy" id="1088818"/>
    <lineage>
        <taxon>Eukaryota</taxon>
        <taxon>Viridiplantae</taxon>
        <taxon>Streptophyta</taxon>
        <taxon>Embryophyta</taxon>
        <taxon>Tracheophyta</taxon>
        <taxon>Spermatophyta</taxon>
        <taxon>Magnoliopsida</taxon>
        <taxon>Liliopsida</taxon>
        <taxon>Asparagales</taxon>
        <taxon>Orchidaceae</taxon>
        <taxon>Apostasioideae</taxon>
        <taxon>Apostasia</taxon>
    </lineage>
</organism>
<dbReference type="InterPro" id="IPR012866">
    <property type="entry name" value="DUF1644"/>
</dbReference>
<sequence length="339" mass="38118">MAKVARTRRRFSSRQLRSTPYPISQPYYCEAPKHGEVKKTLVLEKKDWEEATCSVCMEFPHNAVLLLCSSHDNGCRPYMCGTSYRHSNCLDQFKKAYTKARRPELDSEVDHLNSLNVSGESGIMELACPLCRGQVKGWTVVAPARKYLNKKKRNCMQDGCSFVGTYKELKRHVKSDHPCMKPREVDPDMEEKWRVLELERDRQDVISTIRSSMPRSVVFGDYVIEMADSDAYSEGEAGDVVGGSRGITRGILYFFLREGARLMRLQRNHDALEGVIAGSGPPIAELSAAAPGYASVGGDESSGVTVDGRENGSLGILRAERQRRRRRRRSRGPESFDVS</sequence>
<dbReference type="OrthoDB" id="1921166at2759"/>
<dbReference type="PANTHER" id="PTHR31197:SF12">
    <property type="entry name" value="OS02G0770600 PROTEIN"/>
    <property type="match status" value="1"/>
</dbReference>
<evidence type="ECO:0000313" key="3">
    <source>
        <dbReference type="Proteomes" id="UP000236161"/>
    </source>
</evidence>
<evidence type="ECO:0000313" key="2">
    <source>
        <dbReference type="EMBL" id="PKA56094.1"/>
    </source>
</evidence>
<dbReference type="InterPro" id="IPR013083">
    <property type="entry name" value="Znf_RING/FYVE/PHD"/>
</dbReference>
<proteinExistence type="predicted"/>
<reference evidence="2 3" key="1">
    <citation type="journal article" date="2017" name="Nature">
        <title>The Apostasia genome and the evolution of orchids.</title>
        <authorList>
            <person name="Zhang G.Q."/>
            <person name="Liu K.W."/>
            <person name="Li Z."/>
            <person name="Lohaus R."/>
            <person name="Hsiao Y.Y."/>
            <person name="Niu S.C."/>
            <person name="Wang J.Y."/>
            <person name="Lin Y.C."/>
            <person name="Xu Q."/>
            <person name="Chen L.J."/>
            <person name="Yoshida K."/>
            <person name="Fujiwara S."/>
            <person name="Wang Z.W."/>
            <person name="Zhang Y.Q."/>
            <person name="Mitsuda N."/>
            <person name="Wang M."/>
            <person name="Liu G.H."/>
            <person name="Pecoraro L."/>
            <person name="Huang H.X."/>
            <person name="Xiao X.J."/>
            <person name="Lin M."/>
            <person name="Wu X.Y."/>
            <person name="Wu W.L."/>
            <person name="Chen Y.Y."/>
            <person name="Chang S.B."/>
            <person name="Sakamoto S."/>
            <person name="Ohme-Takagi M."/>
            <person name="Yagi M."/>
            <person name="Zeng S.J."/>
            <person name="Shen C.Y."/>
            <person name="Yeh C.M."/>
            <person name="Luo Y.B."/>
            <person name="Tsai W.C."/>
            <person name="Van de Peer Y."/>
            <person name="Liu Z.J."/>
        </authorList>
    </citation>
    <scope>NUCLEOTIDE SEQUENCE [LARGE SCALE GENOMIC DNA]</scope>
    <source>
        <strain evidence="3">cv. Shenzhen</strain>
        <tissue evidence="2">Stem</tissue>
    </source>
</reference>
<feature type="compositionally biased region" description="Basic residues" evidence="1">
    <location>
        <begin position="321"/>
        <end position="330"/>
    </location>
</feature>
<dbReference type="Proteomes" id="UP000236161">
    <property type="component" value="Unassembled WGS sequence"/>
</dbReference>
<dbReference type="PANTHER" id="PTHR31197">
    <property type="entry name" value="OS01G0612600 PROTEIN"/>
    <property type="match status" value="1"/>
</dbReference>
<protein>
    <submittedName>
        <fullName evidence="2">Uncharacterized protein</fullName>
    </submittedName>
</protein>
<dbReference type="Pfam" id="PF07800">
    <property type="entry name" value="DUF1644"/>
    <property type="match status" value="1"/>
</dbReference>
<dbReference type="STRING" id="1088818.A0A2I0AKK8"/>
<feature type="region of interest" description="Disordered" evidence="1">
    <location>
        <begin position="294"/>
        <end position="339"/>
    </location>
</feature>
<gene>
    <name evidence="2" type="ORF">AXF42_Ash015579</name>
</gene>